<name>A0A1H5NEA8_9MICO</name>
<keyword evidence="1" id="KW-0472">Membrane</keyword>
<reference evidence="3" key="1">
    <citation type="submission" date="2016-10" db="EMBL/GenBank/DDBJ databases">
        <authorList>
            <person name="Varghese N."/>
            <person name="Submissions S."/>
        </authorList>
    </citation>
    <scope>NUCLEOTIDE SEQUENCE [LARGE SCALE GENOMIC DNA]</scope>
    <source>
        <strain evidence="3">DSM 21368</strain>
    </source>
</reference>
<evidence type="ECO:0000313" key="3">
    <source>
        <dbReference type="Proteomes" id="UP000199220"/>
    </source>
</evidence>
<feature type="transmembrane region" description="Helical" evidence="1">
    <location>
        <begin position="6"/>
        <end position="24"/>
    </location>
</feature>
<dbReference type="EMBL" id="FNTX01000002">
    <property type="protein sequence ID" value="SEE99933.1"/>
    <property type="molecule type" value="Genomic_DNA"/>
</dbReference>
<evidence type="ECO:0000313" key="2">
    <source>
        <dbReference type="EMBL" id="SEE99933.1"/>
    </source>
</evidence>
<evidence type="ECO:0008006" key="4">
    <source>
        <dbReference type="Google" id="ProtNLM"/>
    </source>
</evidence>
<proteinExistence type="predicted"/>
<keyword evidence="3" id="KW-1185">Reference proteome</keyword>
<keyword evidence="1" id="KW-1133">Transmembrane helix</keyword>
<dbReference type="Proteomes" id="UP000199220">
    <property type="component" value="Unassembled WGS sequence"/>
</dbReference>
<dbReference type="InterPro" id="IPR019675">
    <property type="entry name" value="DUF2550"/>
</dbReference>
<dbReference type="AlphaFoldDB" id="A0A1H5NEA8"/>
<dbReference type="Pfam" id="PF10739">
    <property type="entry name" value="DUF2550"/>
    <property type="match status" value="1"/>
</dbReference>
<keyword evidence="1" id="KW-0812">Transmembrane</keyword>
<protein>
    <recommendedName>
        <fullName evidence="4">DUF2550 family protein</fullName>
    </recommendedName>
</protein>
<dbReference type="OrthoDB" id="3267160at2"/>
<dbReference type="STRING" id="648782.SAMN04488554_4252"/>
<organism evidence="2 3">
    <name type="scientific">Ruania alba</name>
    <dbReference type="NCBI Taxonomy" id="648782"/>
    <lineage>
        <taxon>Bacteria</taxon>
        <taxon>Bacillati</taxon>
        <taxon>Actinomycetota</taxon>
        <taxon>Actinomycetes</taxon>
        <taxon>Micrococcales</taxon>
        <taxon>Ruaniaceae</taxon>
        <taxon>Ruania</taxon>
    </lineage>
</organism>
<dbReference type="RefSeq" id="WP_089775427.1">
    <property type="nucleotide sequence ID" value="NZ_FNTX01000002.1"/>
</dbReference>
<accession>A0A1H5NEA8</accession>
<evidence type="ECO:0000256" key="1">
    <source>
        <dbReference type="SAM" id="Phobius"/>
    </source>
</evidence>
<sequence>MRVVMIAVIVVVIAALLLVGLFFWRLRTLGRRVGSFECAVQSDSRWKAGIAAYTRDHLDWYEVVSLSLRPSRRWGRRELDILGRRHRSVHGHSEPLSEARCRYRGEEFLVVAEDGALDGLRSWLEAAPPDTSTSRIV</sequence>
<gene>
    <name evidence="2" type="ORF">SAMN04488554_4252</name>
</gene>